<accession>A0A2T0VIY4</accession>
<name>A0A2T0VIY4_9MICO</name>
<organism evidence="1 2">
    <name type="scientific">Glaciihabitans tibetensis</name>
    <dbReference type="NCBI Taxonomy" id="1266600"/>
    <lineage>
        <taxon>Bacteria</taxon>
        <taxon>Bacillati</taxon>
        <taxon>Actinomycetota</taxon>
        <taxon>Actinomycetes</taxon>
        <taxon>Micrococcales</taxon>
        <taxon>Microbacteriaceae</taxon>
        <taxon>Glaciihabitans</taxon>
    </lineage>
</organism>
<dbReference type="OrthoDB" id="951812at2"/>
<reference evidence="1 2" key="1">
    <citation type="submission" date="2018-03" db="EMBL/GenBank/DDBJ databases">
        <title>Genomic Encyclopedia of Type Strains, Phase III (KMG-III): the genomes of soil and plant-associated and newly described type strains.</title>
        <authorList>
            <person name="Whitman W."/>
        </authorList>
    </citation>
    <scope>NUCLEOTIDE SEQUENCE [LARGE SCALE GENOMIC DNA]</scope>
    <source>
        <strain evidence="1 2">CGMCC 1.12484</strain>
    </source>
</reference>
<dbReference type="RefSeq" id="WP_106209108.1">
    <property type="nucleotide sequence ID" value="NZ_PVTL01000001.1"/>
</dbReference>
<comment type="caution">
    <text evidence="1">The sequence shown here is derived from an EMBL/GenBank/DDBJ whole genome shotgun (WGS) entry which is preliminary data.</text>
</comment>
<evidence type="ECO:0008006" key="3">
    <source>
        <dbReference type="Google" id="ProtNLM"/>
    </source>
</evidence>
<dbReference type="Proteomes" id="UP000237983">
    <property type="component" value="Unassembled WGS sequence"/>
</dbReference>
<sequence length="161" mass="17481">MLTAPDEHQLAEILPGTWRVVATNFPMWLRGDRLDPTFTFATRGTEPLVLTDDVSYTTQTGEVKHLLGVDTWRGEGFVWRGKGLGRLVSSSWTVPGVSAAGTIAAIRFSKSLVSPAGIDIVVRDGISFPEPRAAVATESKRFGLTTEDFASLSWLSEQNAS</sequence>
<protein>
    <recommendedName>
        <fullName evidence="3">Lipocalin-like protein</fullName>
    </recommendedName>
</protein>
<keyword evidence="2" id="KW-1185">Reference proteome</keyword>
<gene>
    <name evidence="1" type="ORF">B0I08_101302</name>
</gene>
<evidence type="ECO:0000313" key="2">
    <source>
        <dbReference type="Proteomes" id="UP000237983"/>
    </source>
</evidence>
<dbReference type="EMBL" id="PVTL01000001">
    <property type="protein sequence ID" value="PRY70174.1"/>
    <property type="molecule type" value="Genomic_DNA"/>
</dbReference>
<evidence type="ECO:0000313" key="1">
    <source>
        <dbReference type="EMBL" id="PRY70174.1"/>
    </source>
</evidence>
<dbReference type="AlphaFoldDB" id="A0A2T0VIY4"/>
<proteinExistence type="predicted"/>